<evidence type="ECO:0000256" key="1">
    <source>
        <dbReference type="ARBA" id="ARBA00005381"/>
    </source>
</evidence>
<feature type="transmembrane region" description="Helical" evidence="2">
    <location>
        <begin position="409"/>
        <end position="428"/>
    </location>
</feature>
<feature type="domain" description="Guanylate cyclase" evidence="3">
    <location>
        <begin position="463"/>
        <end position="599"/>
    </location>
</feature>
<dbReference type="SMART" id="SM00044">
    <property type="entry name" value="CYCc"/>
    <property type="match status" value="1"/>
</dbReference>
<evidence type="ECO:0000313" key="5">
    <source>
        <dbReference type="Proteomes" id="UP000621799"/>
    </source>
</evidence>
<gene>
    <name evidence="4" type="ORF">IQ235_00535</name>
</gene>
<feature type="transmembrane region" description="Helical" evidence="2">
    <location>
        <begin position="380"/>
        <end position="403"/>
    </location>
</feature>
<accession>A0A928VS58</accession>
<feature type="transmembrane region" description="Helical" evidence="2">
    <location>
        <begin position="350"/>
        <end position="368"/>
    </location>
</feature>
<dbReference type="PANTHER" id="PTHR43081:SF1">
    <property type="entry name" value="ADENYLATE CYCLASE, TERMINAL-DIFFERENTIATION SPECIFIC"/>
    <property type="match status" value="1"/>
</dbReference>
<proteinExistence type="inferred from homology"/>
<evidence type="ECO:0000256" key="2">
    <source>
        <dbReference type="SAM" id="Phobius"/>
    </source>
</evidence>
<organism evidence="4 5">
    <name type="scientific">Zarconia navalis LEGE 11467</name>
    <dbReference type="NCBI Taxonomy" id="1828826"/>
    <lineage>
        <taxon>Bacteria</taxon>
        <taxon>Bacillati</taxon>
        <taxon>Cyanobacteriota</taxon>
        <taxon>Cyanophyceae</taxon>
        <taxon>Oscillatoriophycideae</taxon>
        <taxon>Oscillatoriales</taxon>
        <taxon>Oscillatoriales incertae sedis</taxon>
        <taxon>Zarconia</taxon>
        <taxon>Zarconia navalis</taxon>
    </lineage>
</organism>
<dbReference type="InterPro" id="IPR001054">
    <property type="entry name" value="A/G_cyclase"/>
</dbReference>
<dbReference type="CDD" id="cd07302">
    <property type="entry name" value="CHD"/>
    <property type="match status" value="1"/>
</dbReference>
<dbReference type="InterPro" id="IPR007890">
    <property type="entry name" value="CHASE2"/>
</dbReference>
<dbReference type="Pfam" id="PF00211">
    <property type="entry name" value="Guanylate_cyc"/>
    <property type="match status" value="1"/>
</dbReference>
<protein>
    <submittedName>
        <fullName evidence="4">Adenylate/guanylate cyclase domain-containing protein</fullName>
    </submittedName>
</protein>
<dbReference type="PROSITE" id="PS50125">
    <property type="entry name" value="GUANYLATE_CYCLASE_2"/>
    <property type="match status" value="1"/>
</dbReference>
<keyword evidence="5" id="KW-1185">Reference proteome</keyword>
<keyword evidence="2" id="KW-1133">Transmembrane helix</keyword>
<dbReference type="InterPro" id="IPR029787">
    <property type="entry name" value="Nucleotide_cyclase"/>
</dbReference>
<keyword evidence="2" id="KW-0472">Membrane</keyword>
<dbReference type="GO" id="GO:0009190">
    <property type="term" value="P:cyclic nucleotide biosynthetic process"/>
    <property type="evidence" value="ECO:0007669"/>
    <property type="project" value="InterPro"/>
</dbReference>
<evidence type="ECO:0000259" key="3">
    <source>
        <dbReference type="PROSITE" id="PS50125"/>
    </source>
</evidence>
<keyword evidence="2" id="KW-0812">Transmembrane</keyword>
<dbReference type="PANTHER" id="PTHR43081">
    <property type="entry name" value="ADENYLATE CYCLASE, TERMINAL-DIFFERENTIATION SPECIFIC-RELATED"/>
    <property type="match status" value="1"/>
</dbReference>
<dbReference type="SUPFAM" id="SSF55073">
    <property type="entry name" value="Nucleotide cyclase"/>
    <property type="match status" value="1"/>
</dbReference>
<dbReference type="SMART" id="SM01080">
    <property type="entry name" value="CHASE2"/>
    <property type="match status" value="1"/>
</dbReference>
<reference evidence="4" key="1">
    <citation type="submission" date="2020-10" db="EMBL/GenBank/DDBJ databases">
        <authorList>
            <person name="Castelo-Branco R."/>
            <person name="Eusebio N."/>
            <person name="Adriana R."/>
            <person name="Vieira A."/>
            <person name="Brugerolle De Fraissinette N."/>
            <person name="Rezende De Castro R."/>
            <person name="Schneider M.P."/>
            <person name="Vasconcelos V."/>
            <person name="Leao P.N."/>
        </authorList>
    </citation>
    <scope>NUCLEOTIDE SEQUENCE</scope>
    <source>
        <strain evidence="4">LEGE 11467</strain>
    </source>
</reference>
<sequence length="778" mass="86259">MWTKLKQFLWQWRGVMLVAPSMAGLVVGARFAGLLQVPELRAFDQFVRLRPQEEPDDRIVIVGISEADLQTYGFPIADGIFARALEKIAAGQPRAIGLDIYRDLPVPPAYENLIEIFRNDPSLIDRDPPIEPGYQKLVETFRNTPNLIGIVKVTSDETGEGRVAASPVLQELGQLGSNDLPRDTDAKVRRGFLYLTDQQSQELVFSLAFRLAMLYLEAQNIEPELTDNEWVKLGDAVFPPFESNDGGYVRTDAAGYQVLMNYRGPQKSFTIVELNDILDGKIDPERFRDRIVLIGSTAPSLNDYFDTPYSSTLIAAPEQMSGVEVHANLTSQILSATLDGRTPIKVLPEFWEWLLILAAATGGAILSWQWRYTQGFTKILPLAIAMVGWGGIAYLVFLNGWWIPVIPPILAVVLSSVTITVYVALTAANIRQAFSRYLTDEVVANLLETPEGLEMGGELRTITILTSDLRGFTSLSERLSAQEGPQKVVSILNIYLEAMAETITSYQGTIDEFMGDGILVLFGAPTQREDDPERAVACAVAMQLAMKGVNQQIAELGLPDLEMGIGINTGEVVVGNIGSQKRTKYGVVGSQVNLTYRIESYTIGGQILISQSTLDRVRDITHTNGEQQVSPKGVKEPITIYSVSGIDGNYNLALSQEKETFVVLRETVPLEYRILEGKHISETAFEGRLIELSDRSAKVRFDRSVRLLLNLKLRLRSRDGQEKSGSEFYAKVVKKSGEQDTDFLIRLTSVPPDVKDIFDRLYQESDSSTSSNIVSPRS</sequence>
<dbReference type="Pfam" id="PF05226">
    <property type="entry name" value="CHASE2"/>
    <property type="match status" value="1"/>
</dbReference>
<dbReference type="GO" id="GO:0035556">
    <property type="term" value="P:intracellular signal transduction"/>
    <property type="evidence" value="ECO:0007669"/>
    <property type="project" value="InterPro"/>
</dbReference>
<dbReference type="GO" id="GO:0004016">
    <property type="term" value="F:adenylate cyclase activity"/>
    <property type="evidence" value="ECO:0007669"/>
    <property type="project" value="UniProtKB-ARBA"/>
</dbReference>
<evidence type="ECO:0000313" key="4">
    <source>
        <dbReference type="EMBL" id="MBE9039282.1"/>
    </source>
</evidence>
<comment type="similarity">
    <text evidence="1">Belongs to the adenylyl cyclase class-3 family.</text>
</comment>
<dbReference type="Gene3D" id="3.30.70.1230">
    <property type="entry name" value="Nucleotide cyclase"/>
    <property type="match status" value="1"/>
</dbReference>
<name>A0A928VS58_9CYAN</name>
<dbReference type="AlphaFoldDB" id="A0A928VS58"/>
<comment type="caution">
    <text evidence="4">The sequence shown here is derived from an EMBL/GenBank/DDBJ whole genome shotgun (WGS) entry which is preliminary data.</text>
</comment>
<dbReference type="InterPro" id="IPR050697">
    <property type="entry name" value="Adenylyl/Guanylyl_Cyclase_3/4"/>
</dbReference>
<dbReference type="EMBL" id="JADEXN010000004">
    <property type="protein sequence ID" value="MBE9039282.1"/>
    <property type="molecule type" value="Genomic_DNA"/>
</dbReference>
<dbReference type="Proteomes" id="UP000621799">
    <property type="component" value="Unassembled WGS sequence"/>
</dbReference>
<dbReference type="RefSeq" id="WP_264319546.1">
    <property type="nucleotide sequence ID" value="NZ_JADEXN010000004.1"/>
</dbReference>